<protein>
    <submittedName>
        <fullName evidence="1">Uncharacterized protein</fullName>
    </submittedName>
</protein>
<reference evidence="1 2" key="1">
    <citation type="submission" date="2019-02" db="EMBL/GenBank/DDBJ databases">
        <authorList>
            <person name="Goldberg S.R."/>
            <person name="Haltli B.A."/>
            <person name="Correa H."/>
            <person name="Russell K.G."/>
        </authorList>
    </citation>
    <scope>NUCLEOTIDE SEQUENCE [LARGE SCALE GENOMIC DNA]</scope>
    <source>
        <strain evidence="1 2">JCM 16186</strain>
    </source>
</reference>
<evidence type="ECO:0000313" key="2">
    <source>
        <dbReference type="Proteomes" id="UP000798808"/>
    </source>
</evidence>
<dbReference type="Proteomes" id="UP000798808">
    <property type="component" value="Unassembled WGS sequence"/>
</dbReference>
<evidence type="ECO:0000313" key="1">
    <source>
        <dbReference type="EMBL" id="MTI23502.1"/>
    </source>
</evidence>
<comment type="caution">
    <text evidence="1">The sequence shown here is derived from an EMBL/GenBank/DDBJ whole genome shotgun (WGS) entry which is preliminary data.</text>
</comment>
<feature type="non-terminal residue" evidence="1">
    <location>
        <position position="216"/>
    </location>
</feature>
<gene>
    <name evidence="1" type="ORF">E1163_00910</name>
</gene>
<dbReference type="EMBL" id="SMLW01000210">
    <property type="protein sequence ID" value="MTI23502.1"/>
    <property type="molecule type" value="Genomic_DNA"/>
</dbReference>
<proteinExistence type="predicted"/>
<organism evidence="1 2">
    <name type="scientific">Fulvivirga kasyanovii</name>
    <dbReference type="NCBI Taxonomy" id="396812"/>
    <lineage>
        <taxon>Bacteria</taxon>
        <taxon>Pseudomonadati</taxon>
        <taxon>Bacteroidota</taxon>
        <taxon>Cytophagia</taxon>
        <taxon>Cytophagales</taxon>
        <taxon>Fulvivirgaceae</taxon>
        <taxon>Fulvivirga</taxon>
    </lineage>
</organism>
<name>A0ABW9RHX6_9BACT</name>
<keyword evidence="2" id="KW-1185">Reference proteome</keyword>
<accession>A0ABW9RHX6</accession>
<sequence length="216" mass="24835">MACCVKNQNCTIDKLFKRKFNEKLQTLEEFSKGFSGDDTRRAVNAAYYLNVVTGIESCIYLGDIVYYEPKLFKKDKRKWRAWYLENRCSMTIDKADSLLKVLGTLNDSVVTTQKQEITPVKFRPTAYEVVKLDSLNDVYLIYAKKGGTLFKIASKRTSKEKCSRIEVGEKYPFYLESLFPRNFKGKYDLSPKSLPHVSGVDFYGTTVTLEPDSIND</sequence>